<dbReference type="PANTHER" id="PTHR21451">
    <property type="entry name" value="HISTONE H3 METHYLTRANSFERASE"/>
    <property type="match status" value="1"/>
</dbReference>
<dbReference type="GO" id="GO:0006281">
    <property type="term" value="P:DNA repair"/>
    <property type="evidence" value="ECO:0007669"/>
    <property type="project" value="TreeGrafter"/>
</dbReference>
<evidence type="ECO:0000256" key="3">
    <source>
        <dbReference type="ARBA" id="ARBA00022603"/>
    </source>
</evidence>
<dbReference type="GO" id="GO:0032259">
    <property type="term" value="P:methylation"/>
    <property type="evidence" value="ECO:0007669"/>
    <property type="project" value="UniProtKB-KW"/>
</dbReference>
<evidence type="ECO:0000256" key="8">
    <source>
        <dbReference type="ARBA" id="ARBA00047770"/>
    </source>
</evidence>
<keyword evidence="6" id="KW-0156">Chromatin regulator</keyword>
<evidence type="ECO:0000256" key="5">
    <source>
        <dbReference type="ARBA" id="ARBA00022691"/>
    </source>
</evidence>
<dbReference type="PROSITE" id="PS51569">
    <property type="entry name" value="DOT1"/>
    <property type="match status" value="1"/>
</dbReference>
<feature type="domain" description="DOT1" evidence="9">
    <location>
        <begin position="1"/>
        <end position="201"/>
    </location>
</feature>
<dbReference type="SUPFAM" id="SSF53335">
    <property type="entry name" value="S-adenosyl-L-methionine-dependent methyltransferases"/>
    <property type="match status" value="1"/>
</dbReference>
<dbReference type="Pfam" id="PF08123">
    <property type="entry name" value="DOT1"/>
    <property type="match status" value="1"/>
</dbReference>
<keyword evidence="3" id="KW-0489">Methyltransferase</keyword>
<evidence type="ECO:0000313" key="10">
    <source>
        <dbReference type="EMBL" id="QFG74098.1"/>
    </source>
</evidence>
<evidence type="ECO:0000256" key="7">
    <source>
        <dbReference type="ARBA" id="ARBA00029821"/>
    </source>
</evidence>
<dbReference type="InterPro" id="IPR025789">
    <property type="entry name" value="DOT1_dom"/>
</dbReference>
<dbReference type="GO" id="GO:0140956">
    <property type="term" value="F:histone H3K79 trimethyltransferase activity"/>
    <property type="evidence" value="ECO:0007669"/>
    <property type="project" value="UniProtKB-EC"/>
</dbReference>
<comment type="catalytic activity">
    <reaction evidence="8">
        <text>L-lysyl(79)-[histone H3] + 3 S-adenosyl-L-methionine = N(6),N(6),N(6)-trimethyl-L-lysyl(79)-[histone H3] + 3 S-adenosyl-L-homocysteine + 3 H(+)</text>
        <dbReference type="Rhea" id="RHEA:60328"/>
        <dbReference type="Rhea" id="RHEA-COMP:15549"/>
        <dbReference type="Rhea" id="RHEA-COMP:15552"/>
        <dbReference type="ChEBI" id="CHEBI:15378"/>
        <dbReference type="ChEBI" id="CHEBI:29969"/>
        <dbReference type="ChEBI" id="CHEBI:57856"/>
        <dbReference type="ChEBI" id="CHEBI:59789"/>
        <dbReference type="ChEBI" id="CHEBI:61961"/>
        <dbReference type="EC" id="2.1.1.360"/>
    </reaction>
</comment>
<organism evidence="10">
    <name type="scientific">Megaviridae environmental sample</name>
    <dbReference type="NCBI Taxonomy" id="1737588"/>
    <lineage>
        <taxon>Viruses</taxon>
        <taxon>Varidnaviria</taxon>
        <taxon>Bamfordvirae</taxon>
        <taxon>Nucleocytoviricota</taxon>
        <taxon>Megaviricetes</taxon>
        <taxon>Imitervirales</taxon>
        <taxon>Mimiviridae</taxon>
        <taxon>environmental samples</taxon>
    </lineage>
</organism>
<dbReference type="EC" id="2.1.1.360" evidence="1"/>
<reference evidence="10" key="1">
    <citation type="journal article" date="2019" name="Philos. Trans. R. Soc. Lond., B, Biol. Sci.">
        <title>Targeted metagenomic recovery of four divergent viruses reveals shared and distinctive characteristics of giant viruses of marine eukaryotes.</title>
        <authorList>
            <person name="Needham D.M."/>
            <person name="Poirier C."/>
            <person name="Hehenberger E."/>
            <person name="Jimenez V."/>
            <person name="Swalwell J.E."/>
            <person name="Santoro A.E."/>
            <person name="Worden A.Z."/>
        </authorList>
    </citation>
    <scope>NUCLEOTIDE SEQUENCE</scope>
    <source>
        <strain evidence="10">OPacV-662</strain>
    </source>
</reference>
<protein>
    <recommendedName>
        <fullName evidence="2">Histone-lysine N-methyltransferase, H3 lysine-79 specific</fullName>
        <ecNumber evidence="1">2.1.1.360</ecNumber>
    </recommendedName>
    <alternativeName>
        <fullName evidence="7">Histone H3-K79 methyltransferase</fullName>
    </alternativeName>
</protein>
<dbReference type="Gene3D" id="3.40.50.150">
    <property type="entry name" value="Vaccinia Virus protein VP39"/>
    <property type="match status" value="1"/>
</dbReference>
<dbReference type="PANTHER" id="PTHR21451:SF0">
    <property type="entry name" value="HISTONE-LYSINE N-METHYLTRANSFERASE, H3 LYSINE-79 SPECIFIC"/>
    <property type="match status" value="1"/>
</dbReference>
<proteinExistence type="predicted"/>
<evidence type="ECO:0000256" key="4">
    <source>
        <dbReference type="ARBA" id="ARBA00022679"/>
    </source>
</evidence>
<keyword evidence="4" id="KW-0808">Transferase</keyword>
<evidence type="ECO:0000256" key="2">
    <source>
        <dbReference type="ARBA" id="ARBA00020987"/>
    </source>
</evidence>
<sequence>MINPKLSQLVHTYMERIGKNDNPFHLENNVDHGQHVYTTYGEIKQTSVTNLLNSLDIQPNDVIYDLGSGRGWVCTQTFLETDAKKVSGIEISTERMNLAHKYRDRLQKAFPIKFNGRSLEYIRGDMTKQDISDATIIYTCSTCFSDEMLRIMVDKATRSNKLRHFVTLKELNEMPRGLTKHRTIDIPCTWSNSVTAHIYSA</sequence>
<dbReference type="EMBL" id="MN448279">
    <property type="protein sequence ID" value="QFG74098.1"/>
    <property type="molecule type" value="Genomic_DNA"/>
</dbReference>
<name>A0A5J6VJZ0_9VIRU</name>
<keyword evidence="5" id="KW-0949">S-adenosyl-L-methionine</keyword>
<accession>A0A5J6VJZ0</accession>
<dbReference type="GO" id="GO:0051726">
    <property type="term" value="P:regulation of cell cycle"/>
    <property type="evidence" value="ECO:0007669"/>
    <property type="project" value="InterPro"/>
</dbReference>
<evidence type="ECO:0000256" key="6">
    <source>
        <dbReference type="ARBA" id="ARBA00022853"/>
    </source>
</evidence>
<evidence type="ECO:0000259" key="9">
    <source>
        <dbReference type="PROSITE" id="PS51569"/>
    </source>
</evidence>
<dbReference type="InterPro" id="IPR029063">
    <property type="entry name" value="SAM-dependent_MTases_sf"/>
</dbReference>
<dbReference type="InterPro" id="IPR030445">
    <property type="entry name" value="H3-K79_meTrfase"/>
</dbReference>
<evidence type="ECO:0000256" key="1">
    <source>
        <dbReference type="ARBA" id="ARBA00012190"/>
    </source>
</evidence>